<organism evidence="1 2">
    <name type="scientific">Desulfosarcina ovata subsp. sediminis</name>
    <dbReference type="NCBI Taxonomy" id="885957"/>
    <lineage>
        <taxon>Bacteria</taxon>
        <taxon>Pseudomonadati</taxon>
        <taxon>Thermodesulfobacteriota</taxon>
        <taxon>Desulfobacteria</taxon>
        <taxon>Desulfobacterales</taxon>
        <taxon>Desulfosarcinaceae</taxon>
        <taxon>Desulfosarcina</taxon>
    </lineage>
</organism>
<evidence type="ECO:0000313" key="1">
    <source>
        <dbReference type="EMBL" id="BBO80780.1"/>
    </source>
</evidence>
<dbReference type="KEGG" id="dov:DSCO28_13460"/>
<reference evidence="1 2" key="1">
    <citation type="submission" date="2019-11" db="EMBL/GenBank/DDBJ databases">
        <title>Comparative genomics of hydrocarbon-degrading Desulfosarcina strains.</title>
        <authorList>
            <person name="Watanabe M."/>
            <person name="Kojima H."/>
            <person name="Fukui M."/>
        </authorList>
    </citation>
    <scope>NUCLEOTIDE SEQUENCE [LARGE SCALE GENOMIC DNA]</scope>
    <source>
        <strain evidence="1 2">28bB2T</strain>
    </source>
</reference>
<dbReference type="Proteomes" id="UP000425960">
    <property type="component" value="Chromosome"/>
</dbReference>
<accession>A0A5K7ZPE8</accession>
<protein>
    <submittedName>
        <fullName evidence="1">Uncharacterized protein</fullName>
    </submittedName>
</protein>
<dbReference type="EMBL" id="AP021876">
    <property type="protein sequence ID" value="BBO80780.1"/>
    <property type="molecule type" value="Genomic_DNA"/>
</dbReference>
<evidence type="ECO:0000313" key="2">
    <source>
        <dbReference type="Proteomes" id="UP000425960"/>
    </source>
</evidence>
<dbReference type="InterPro" id="IPR012340">
    <property type="entry name" value="NA-bd_OB-fold"/>
</dbReference>
<proteinExistence type="predicted"/>
<dbReference type="AlphaFoldDB" id="A0A5K7ZPE8"/>
<gene>
    <name evidence="1" type="ORF">DSCO28_13460</name>
</gene>
<sequence>MEQSSINLNEIAEGAAYQAIETAIIQYFQVRDCIVNFDTQSACILFDPVVHRRWIARFNGHIDSCDSKDIPISVPLRRLPPQIKQMTRPILENLMGGQESLESYLKWKPLERKIVPGTITEVHHTHYKISLKGETGRLDTRDAIKRENYSLGKTHLFHVKRVRMDGENVRIHLSRRSKSLPEFVLSSKFPKYRFKCYRRLPGIKSWIRTTAPRFRWSLFFSKEIRQSLAGEYLQFYS</sequence>
<dbReference type="SUPFAM" id="SSF50249">
    <property type="entry name" value="Nucleic acid-binding proteins"/>
    <property type="match status" value="1"/>
</dbReference>
<name>A0A5K7ZPE8_9BACT</name>